<evidence type="ECO:0000313" key="1">
    <source>
        <dbReference type="EMBL" id="BAY73231.1"/>
    </source>
</evidence>
<keyword evidence="1" id="KW-0614">Plasmid</keyword>
<proteinExistence type="predicted"/>
<sequence length="132" mass="14297">MSDNIFSVALNALTNNGCPEGLAQSAAFIVANDDPFQPDLGRTPEQQQIIQEALPYLQSGGIYDQFETIDSTPNPLTHGQFLGNFGGELPDETIWRLAQGDETALSDIADGGTKQQASDIFNRLKELGAWEP</sequence>
<reference evidence="1 2" key="1">
    <citation type="submission" date="2017-06" db="EMBL/GenBank/DDBJ databases">
        <title>Genome sequencing of cyanobaciteial culture collection at National Institute for Environmental Studies (NIES).</title>
        <authorList>
            <person name="Hirose Y."/>
            <person name="Shimura Y."/>
            <person name="Fujisawa T."/>
            <person name="Nakamura Y."/>
            <person name="Kawachi M."/>
        </authorList>
    </citation>
    <scope>NUCLEOTIDE SEQUENCE [LARGE SCALE GENOMIC DNA]</scope>
    <source>
        <strain evidence="1 2">NIES-23</strain>
        <plasmid evidence="2">Plasmid Plasmid2 dna</plasmid>
    </source>
</reference>
<protein>
    <submittedName>
        <fullName evidence="1">Uncharacterized protein</fullName>
    </submittedName>
</protein>
<dbReference type="EMBL" id="AP018218">
    <property type="protein sequence ID" value="BAY73231.1"/>
    <property type="molecule type" value="Genomic_DNA"/>
</dbReference>
<gene>
    <name evidence="1" type="ORF">NIES23_60590</name>
</gene>
<dbReference type="Proteomes" id="UP000217507">
    <property type="component" value="Plasmid Plasmid2 dna"/>
</dbReference>
<name>A0A1Z4KW29_ANAVA</name>
<dbReference type="AlphaFoldDB" id="A0A1Z4KW29"/>
<organism evidence="1 2">
    <name type="scientific">Trichormus variabilis NIES-23</name>
    <dbReference type="NCBI Taxonomy" id="1973479"/>
    <lineage>
        <taxon>Bacteria</taxon>
        <taxon>Bacillati</taxon>
        <taxon>Cyanobacteriota</taxon>
        <taxon>Cyanophyceae</taxon>
        <taxon>Nostocales</taxon>
        <taxon>Nostocaceae</taxon>
        <taxon>Trichormus</taxon>
    </lineage>
</organism>
<accession>A0A1Z4KW29</accession>
<evidence type="ECO:0000313" key="2">
    <source>
        <dbReference type="Proteomes" id="UP000217507"/>
    </source>
</evidence>
<geneLocation type="plasmid" evidence="1">
    <name>plasmid2</name>
</geneLocation>